<dbReference type="Proteomes" id="UP000688137">
    <property type="component" value="Unassembled WGS sequence"/>
</dbReference>
<organism evidence="1 2">
    <name type="scientific">Paramecium primaurelia</name>
    <dbReference type="NCBI Taxonomy" id="5886"/>
    <lineage>
        <taxon>Eukaryota</taxon>
        <taxon>Sar</taxon>
        <taxon>Alveolata</taxon>
        <taxon>Ciliophora</taxon>
        <taxon>Intramacronucleata</taxon>
        <taxon>Oligohymenophorea</taxon>
        <taxon>Peniculida</taxon>
        <taxon>Parameciidae</taxon>
        <taxon>Paramecium</taxon>
    </lineage>
</organism>
<name>A0A8S1MDS8_PARPR</name>
<evidence type="ECO:0000313" key="1">
    <source>
        <dbReference type="EMBL" id="CAD8075705.1"/>
    </source>
</evidence>
<accession>A0A8S1MDS8</accession>
<comment type="caution">
    <text evidence="1">The sequence shown here is derived from an EMBL/GenBank/DDBJ whole genome shotgun (WGS) entry which is preliminary data.</text>
</comment>
<dbReference type="EMBL" id="CAJJDM010000055">
    <property type="protein sequence ID" value="CAD8075705.1"/>
    <property type="molecule type" value="Genomic_DNA"/>
</dbReference>
<gene>
    <name evidence="1" type="ORF">PPRIM_AZ9-3.1.T0550011</name>
</gene>
<protein>
    <submittedName>
        <fullName evidence="1">Uncharacterized protein</fullName>
    </submittedName>
</protein>
<keyword evidence="2" id="KW-1185">Reference proteome</keyword>
<sequence>MQKIESSYIKSNNVIEREKSQIFSMYQYKSQINNINKPIDTQPQQKFGYEQYLILIDEQEKDLFKLSELKNQYSRQK</sequence>
<reference evidence="1" key="1">
    <citation type="submission" date="2021-01" db="EMBL/GenBank/DDBJ databases">
        <authorList>
            <consortium name="Genoscope - CEA"/>
            <person name="William W."/>
        </authorList>
    </citation>
    <scope>NUCLEOTIDE SEQUENCE</scope>
</reference>
<dbReference type="AlphaFoldDB" id="A0A8S1MDS8"/>
<evidence type="ECO:0000313" key="2">
    <source>
        <dbReference type="Proteomes" id="UP000688137"/>
    </source>
</evidence>
<proteinExistence type="predicted"/>